<dbReference type="GO" id="GO:0016887">
    <property type="term" value="F:ATP hydrolysis activity"/>
    <property type="evidence" value="ECO:0007669"/>
    <property type="project" value="InterPro"/>
</dbReference>
<protein>
    <submittedName>
        <fullName evidence="2">ATP-binding protein</fullName>
    </submittedName>
</protein>
<dbReference type="AlphaFoldDB" id="A0A9D1PZP0"/>
<evidence type="ECO:0000313" key="3">
    <source>
        <dbReference type="Proteomes" id="UP000886752"/>
    </source>
</evidence>
<evidence type="ECO:0000313" key="2">
    <source>
        <dbReference type="EMBL" id="HIW01517.1"/>
    </source>
</evidence>
<dbReference type="Gene3D" id="3.40.50.300">
    <property type="entry name" value="P-loop containing nucleotide triphosphate hydrolases"/>
    <property type="match status" value="1"/>
</dbReference>
<dbReference type="PANTHER" id="PTHR35894:SF1">
    <property type="entry name" value="PHOSPHORIBULOKINASE _ URIDINE KINASE FAMILY"/>
    <property type="match status" value="1"/>
</dbReference>
<gene>
    <name evidence="2" type="ORF">H9894_10095</name>
</gene>
<dbReference type="Pfam" id="PF13401">
    <property type="entry name" value="AAA_22"/>
    <property type="match status" value="1"/>
</dbReference>
<dbReference type="PANTHER" id="PTHR35894">
    <property type="entry name" value="GENERAL SECRETION PATHWAY PROTEIN A-RELATED"/>
    <property type="match status" value="1"/>
</dbReference>
<keyword evidence="2" id="KW-0067">ATP-binding</keyword>
<evidence type="ECO:0000259" key="1">
    <source>
        <dbReference type="Pfam" id="PF13401"/>
    </source>
</evidence>
<accession>A0A9D1PZP0</accession>
<reference evidence="2" key="1">
    <citation type="journal article" date="2021" name="PeerJ">
        <title>Extensive microbial diversity within the chicken gut microbiome revealed by metagenomics and culture.</title>
        <authorList>
            <person name="Gilroy R."/>
            <person name="Ravi A."/>
            <person name="Getino M."/>
            <person name="Pursley I."/>
            <person name="Horton D.L."/>
            <person name="Alikhan N.F."/>
            <person name="Baker D."/>
            <person name="Gharbi K."/>
            <person name="Hall N."/>
            <person name="Watson M."/>
            <person name="Adriaenssens E.M."/>
            <person name="Foster-Nyarko E."/>
            <person name="Jarju S."/>
            <person name="Secka A."/>
            <person name="Antonio M."/>
            <person name="Oren A."/>
            <person name="Chaudhuri R.R."/>
            <person name="La Ragione R."/>
            <person name="Hildebrand F."/>
            <person name="Pallen M.J."/>
        </authorList>
    </citation>
    <scope>NUCLEOTIDE SEQUENCE</scope>
    <source>
        <strain evidence="2">ChiHecec2B26-446</strain>
    </source>
</reference>
<keyword evidence="2" id="KW-0547">Nucleotide-binding</keyword>
<dbReference type="SUPFAM" id="SSF52540">
    <property type="entry name" value="P-loop containing nucleoside triphosphate hydrolases"/>
    <property type="match status" value="1"/>
</dbReference>
<feature type="domain" description="ORC1/DEAH AAA+ ATPase" evidence="1">
    <location>
        <begin position="28"/>
        <end position="141"/>
    </location>
</feature>
<reference evidence="2" key="2">
    <citation type="submission" date="2021-04" db="EMBL/GenBank/DDBJ databases">
        <authorList>
            <person name="Gilroy R."/>
        </authorList>
    </citation>
    <scope>NUCLEOTIDE SEQUENCE</scope>
    <source>
        <strain evidence="2">ChiHecec2B26-446</strain>
    </source>
</reference>
<dbReference type="InterPro" id="IPR027417">
    <property type="entry name" value="P-loop_NTPase"/>
</dbReference>
<comment type="caution">
    <text evidence="2">The sequence shown here is derived from an EMBL/GenBank/DDBJ whole genome shotgun (WGS) entry which is preliminary data.</text>
</comment>
<dbReference type="Proteomes" id="UP000886752">
    <property type="component" value="Unassembled WGS sequence"/>
</dbReference>
<dbReference type="GO" id="GO:0005524">
    <property type="term" value="F:ATP binding"/>
    <property type="evidence" value="ECO:0007669"/>
    <property type="project" value="UniProtKB-KW"/>
</dbReference>
<proteinExistence type="predicted"/>
<sequence length="234" mass="25867">MKKVFIETQNVQRLRRIITSALDTEKGRPGMVAVWGEAGSGKTIAAQALYVNSGYYLRAMEGVTQCAFLQDLCYEVKGSRPRSAAACKREIIAALDGERQAIFVDEADRLNFHRIEDLRDIYDMTGAPIVLIGEQGLPTLLEARSRIIDRIPNEFRLPFAKIEPADVAMYALEAASLSLTPEACTVIHTATRGNFRRVHNALLSIESAARAAGTNEVDAALARTVCEQQKTRRK</sequence>
<dbReference type="InterPro" id="IPR052026">
    <property type="entry name" value="ExeA_AAA_ATPase_DNA-bind"/>
</dbReference>
<organism evidence="2 3">
    <name type="scientific">Candidatus Desulfovibrio intestinipullorum</name>
    <dbReference type="NCBI Taxonomy" id="2838536"/>
    <lineage>
        <taxon>Bacteria</taxon>
        <taxon>Pseudomonadati</taxon>
        <taxon>Thermodesulfobacteriota</taxon>
        <taxon>Desulfovibrionia</taxon>
        <taxon>Desulfovibrionales</taxon>
        <taxon>Desulfovibrionaceae</taxon>
        <taxon>Desulfovibrio</taxon>
    </lineage>
</organism>
<dbReference type="InterPro" id="IPR049945">
    <property type="entry name" value="AAA_22"/>
</dbReference>
<dbReference type="EMBL" id="DXHV01000083">
    <property type="protein sequence ID" value="HIW01517.1"/>
    <property type="molecule type" value="Genomic_DNA"/>
</dbReference>
<name>A0A9D1PZP0_9BACT</name>